<comment type="caution">
    <text evidence="1">The sequence shown here is derived from an EMBL/GenBank/DDBJ whole genome shotgun (WGS) entry which is preliminary data.</text>
</comment>
<reference evidence="1 2" key="1">
    <citation type="journal article" date="2022" name="New Phytol.">
        <title>Ecological generalism drives hyperdiversity of secondary metabolite gene clusters in xylarialean endophytes.</title>
        <authorList>
            <person name="Franco M.E.E."/>
            <person name="Wisecaver J.H."/>
            <person name="Arnold A.E."/>
            <person name="Ju Y.M."/>
            <person name="Slot J.C."/>
            <person name="Ahrendt S."/>
            <person name="Moore L.P."/>
            <person name="Eastman K.E."/>
            <person name="Scott K."/>
            <person name="Konkel Z."/>
            <person name="Mondo S.J."/>
            <person name="Kuo A."/>
            <person name="Hayes R.D."/>
            <person name="Haridas S."/>
            <person name="Andreopoulos B."/>
            <person name="Riley R."/>
            <person name="LaButti K."/>
            <person name="Pangilinan J."/>
            <person name="Lipzen A."/>
            <person name="Amirebrahimi M."/>
            <person name="Yan J."/>
            <person name="Adam C."/>
            <person name="Keymanesh K."/>
            <person name="Ng V."/>
            <person name="Louie K."/>
            <person name="Northen T."/>
            <person name="Drula E."/>
            <person name="Henrissat B."/>
            <person name="Hsieh H.M."/>
            <person name="Youens-Clark K."/>
            <person name="Lutzoni F."/>
            <person name="Miadlikowska J."/>
            <person name="Eastwood D.C."/>
            <person name="Hamelin R.C."/>
            <person name="Grigoriev I.V."/>
            <person name="U'Ren J.M."/>
        </authorList>
    </citation>
    <scope>NUCLEOTIDE SEQUENCE [LARGE SCALE GENOMIC DNA]</scope>
    <source>
        <strain evidence="1 2">CBS 119005</strain>
    </source>
</reference>
<keyword evidence="2" id="KW-1185">Reference proteome</keyword>
<accession>A0ACB9ZHN5</accession>
<dbReference type="EMBL" id="MU393421">
    <property type="protein sequence ID" value="KAI4870964.1"/>
    <property type="molecule type" value="Genomic_DNA"/>
</dbReference>
<evidence type="ECO:0000313" key="1">
    <source>
        <dbReference type="EMBL" id="KAI4870964.1"/>
    </source>
</evidence>
<evidence type="ECO:0000313" key="2">
    <source>
        <dbReference type="Proteomes" id="UP001497700"/>
    </source>
</evidence>
<proteinExistence type="predicted"/>
<name>A0ACB9ZHN5_9PEZI</name>
<gene>
    <name evidence="1" type="ORF">F4820DRAFT_42</name>
</gene>
<organism evidence="1 2">
    <name type="scientific">Hypoxylon rubiginosum</name>
    <dbReference type="NCBI Taxonomy" id="110542"/>
    <lineage>
        <taxon>Eukaryota</taxon>
        <taxon>Fungi</taxon>
        <taxon>Dikarya</taxon>
        <taxon>Ascomycota</taxon>
        <taxon>Pezizomycotina</taxon>
        <taxon>Sordariomycetes</taxon>
        <taxon>Xylariomycetidae</taxon>
        <taxon>Xylariales</taxon>
        <taxon>Hypoxylaceae</taxon>
        <taxon>Hypoxylon</taxon>
    </lineage>
</organism>
<dbReference type="Proteomes" id="UP001497700">
    <property type="component" value="Unassembled WGS sequence"/>
</dbReference>
<protein>
    <submittedName>
        <fullName evidence="1">Acyl-CoA N-acyltransferase</fullName>
    </submittedName>
</protein>
<sequence>MTSHTSPAAPVIVERATASDIPDIIAVWWDSFSSDFIRRIYPQTPDGRRWLERAFARNLGPAPGPEYPKTESLFVRSPDTGLPVAMAMYHIVPAGCDPALRSWRVRWPAFDDLPDIREDVLAGFFEPMEKTQTYLLEDRGHVYLEALGTMEAHRKRGYATALVKWGNDLADELGVECYLDASSEGRPLYEKNGYTEQDVSAVIENPPGASMVRPRKIQG</sequence>